<reference evidence="3" key="1">
    <citation type="journal article" date="2016" name="Nat. Commun.">
        <title>The Gonium pectorale genome demonstrates co-option of cell cycle regulation during the evolution of multicellularity.</title>
        <authorList>
            <person name="Hanschen E.R."/>
            <person name="Marriage T.N."/>
            <person name="Ferris P.J."/>
            <person name="Hamaji T."/>
            <person name="Toyoda A."/>
            <person name="Fujiyama A."/>
            <person name="Neme R."/>
            <person name="Noguchi H."/>
            <person name="Minakuchi Y."/>
            <person name="Suzuki M."/>
            <person name="Kawai-Toyooka H."/>
            <person name="Smith D.R."/>
            <person name="Sparks H."/>
            <person name="Anderson J."/>
            <person name="Bakaric R."/>
            <person name="Luria V."/>
            <person name="Karger A."/>
            <person name="Kirschner M.W."/>
            <person name="Durand P.M."/>
            <person name="Michod R.E."/>
            <person name="Nozaki H."/>
            <person name="Olson B.J."/>
        </authorList>
    </citation>
    <scope>NUCLEOTIDE SEQUENCE [LARGE SCALE GENOMIC DNA]</scope>
    <source>
        <strain evidence="3">NIES-2863</strain>
    </source>
</reference>
<dbReference type="AlphaFoldDB" id="A0A150G2L8"/>
<dbReference type="InterPro" id="IPR003587">
    <property type="entry name" value="Hint_dom_N"/>
</dbReference>
<dbReference type="SUPFAM" id="SSF51294">
    <property type="entry name" value="Hedgehog/intein (Hint) domain"/>
    <property type="match status" value="1"/>
</dbReference>
<dbReference type="InterPro" id="IPR036844">
    <property type="entry name" value="Hint_dom_sf"/>
</dbReference>
<accession>A0A150G2L8</accession>
<dbReference type="Proteomes" id="UP000075714">
    <property type="component" value="Unassembled WGS sequence"/>
</dbReference>
<dbReference type="CDD" id="cd00081">
    <property type="entry name" value="Hint"/>
    <property type="match status" value="1"/>
</dbReference>
<proteinExistence type="predicted"/>
<dbReference type="PANTHER" id="PTHR46706:SF12">
    <property type="entry name" value="PROTEIN QUA-1-RELATED"/>
    <property type="match status" value="1"/>
</dbReference>
<evidence type="ECO:0000259" key="1">
    <source>
        <dbReference type="SMART" id="SM00306"/>
    </source>
</evidence>
<dbReference type="PROSITE" id="PS50817">
    <property type="entry name" value="INTEIN_N_TER"/>
    <property type="match status" value="1"/>
</dbReference>
<dbReference type="PANTHER" id="PTHR46706">
    <property type="entry name" value="PROTEIN QUA-1-RELATED"/>
    <property type="match status" value="1"/>
</dbReference>
<evidence type="ECO:0000313" key="3">
    <source>
        <dbReference type="Proteomes" id="UP000075714"/>
    </source>
</evidence>
<dbReference type="InterPro" id="IPR006141">
    <property type="entry name" value="Intein_N"/>
</dbReference>
<dbReference type="InterPro" id="IPR052140">
    <property type="entry name" value="Dev_Signal_Hedgehog-like"/>
</dbReference>
<sequence>MVKKDNICWREDIKNCSYSAFEGSSLYAVCGCMLTWHASSCGGGGSCFPAEATVQVEGGGRKRMSELAAGDRVLTVRTDGSTAFDDVYLFGHKRAEGVHEFLQLQTSANASVTLTRGHFVPVARGACSAAPAVSCSVTLPASDVRPGDVIFTAADDTAAAPATVVSVKTVVRPGLYNPFTLGGRIVVDGVLASAHSDWFLDPLVPAAARRFLPAVYQAVLAPVRLLYRLVPRALAQVDAAVHAGFKDGWYDVSVGQVANLAVTALASAA</sequence>
<organism evidence="2 3">
    <name type="scientific">Gonium pectorale</name>
    <name type="common">Green alga</name>
    <dbReference type="NCBI Taxonomy" id="33097"/>
    <lineage>
        <taxon>Eukaryota</taxon>
        <taxon>Viridiplantae</taxon>
        <taxon>Chlorophyta</taxon>
        <taxon>core chlorophytes</taxon>
        <taxon>Chlorophyceae</taxon>
        <taxon>CS clade</taxon>
        <taxon>Chlamydomonadales</taxon>
        <taxon>Volvocaceae</taxon>
        <taxon>Gonium</taxon>
    </lineage>
</organism>
<feature type="domain" description="Hint" evidence="1">
    <location>
        <begin position="45"/>
        <end position="154"/>
    </location>
</feature>
<comment type="caution">
    <text evidence="2">The sequence shown here is derived from an EMBL/GenBank/DDBJ whole genome shotgun (WGS) entry which is preliminary data.</text>
</comment>
<gene>
    <name evidence="2" type="ORF">GPECTOR_73g640</name>
</gene>
<dbReference type="GO" id="GO:0016539">
    <property type="term" value="P:intein-mediated protein splicing"/>
    <property type="evidence" value="ECO:0007669"/>
    <property type="project" value="InterPro"/>
</dbReference>
<dbReference type="InterPro" id="IPR001767">
    <property type="entry name" value="Hedgehog_Hint"/>
</dbReference>
<dbReference type="OrthoDB" id="411926at2759"/>
<protein>
    <recommendedName>
        <fullName evidence="1">Hint domain-containing protein</fullName>
    </recommendedName>
</protein>
<keyword evidence="3" id="KW-1185">Reference proteome</keyword>
<dbReference type="EMBL" id="LSYV01000074">
    <property type="protein sequence ID" value="KXZ44119.1"/>
    <property type="molecule type" value="Genomic_DNA"/>
</dbReference>
<evidence type="ECO:0000313" key="2">
    <source>
        <dbReference type="EMBL" id="KXZ44119.1"/>
    </source>
</evidence>
<dbReference type="GO" id="GO:0016540">
    <property type="term" value="P:protein autoprocessing"/>
    <property type="evidence" value="ECO:0007669"/>
    <property type="project" value="InterPro"/>
</dbReference>
<dbReference type="SMART" id="SM00306">
    <property type="entry name" value="HintN"/>
    <property type="match status" value="1"/>
</dbReference>
<dbReference type="STRING" id="33097.A0A150G2L8"/>
<dbReference type="Pfam" id="PF01079">
    <property type="entry name" value="Hint"/>
    <property type="match status" value="1"/>
</dbReference>
<name>A0A150G2L8_GONPE</name>
<dbReference type="Gene3D" id="2.170.16.10">
    <property type="entry name" value="Hedgehog/Intein (Hint) domain"/>
    <property type="match status" value="1"/>
</dbReference>